<evidence type="ECO:0000313" key="3">
    <source>
        <dbReference type="Proteomes" id="UP001141327"/>
    </source>
</evidence>
<keyword evidence="3" id="KW-1185">Reference proteome</keyword>
<proteinExistence type="predicted"/>
<feature type="compositionally biased region" description="Gly residues" evidence="1">
    <location>
        <begin position="192"/>
        <end position="202"/>
    </location>
</feature>
<organism evidence="2 3">
    <name type="scientific">Paratrimastix pyriformis</name>
    <dbReference type="NCBI Taxonomy" id="342808"/>
    <lineage>
        <taxon>Eukaryota</taxon>
        <taxon>Metamonada</taxon>
        <taxon>Preaxostyla</taxon>
        <taxon>Paratrimastigidae</taxon>
        <taxon>Paratrimastix</taxon>
    </lineage>
</organism>
<gene>
    <name evidence="2" type="ORF">PAPYR_3276</name>
</gene>
<feature type="region of interest" description="Disordered" evidence="1">
    <location>
        <begin position="297"/>
        <end position="331"/>
    </location>
</feature>
<feature type="region of interest" description="Disordered" evidence="1">
    <location>
        <begin position="450"/>
        <end position="486"/>
    </location>
</feature>
<dbReference type="Proteomes" id="UP001141327">
    <property type="component" value="Unassembled WGS sequence"/>
</dbReference>
<feature type="region of interest" description="Disordered" evidence="1">
    <location>
        <begin position="216"/>
        <end position="265"/>
    </location>
</feature>
<feature type="region of interest" description="Disordered" evidence="1">
    <location>
        <begin position="1"/>
        <end position="24"/>
    </location>
</feature>
<accession>A0ABQ8UN88</accession>
<reference evidence="2" key="1">
    <citation type="journal article" date="2022" name="bioRxiv">
        <title>Genomics of Preaxostyla Flagellates Illuminates Evolutionary Transitions and the Path Towards Mitochondrial Loss.</title>
        <authorList>
            <person name="Novak L.V.F."/>
            <person name="Treitli S.C."/>
            <person name="Pyrih J."/>
            <person name="Halakuc P."/>
            <person name="Pipaliya S.V."/>
            <person name="Vacek V."/>
            <person name="Brzon O."/>
            <person name="Soukal P."/>
            <person name="Eme L."/>
            <person name="Dacks J.B."/>
            <person name="Karnkowska A."/>
            <person name="Elias M."/>
            <person name="Hampl V."/>
        </authorList>
    </citation>
    <scope>NUCLEOTIDE SEQUENCE</scope>
    <source>
        <strain evidence="2">RCP-MX</strain>
    </source>
</reference>
<comment type="caution">
    <text evidence="2">The sequence shown here is derived from an EMBL/GenBank/DDBJ whole genome shotgun (WGS) entry which is preliminary data.</text>
</comment>
<feature type="region of interest" description="Disordered" evidence="1">
    <location>
        <begin position="191"/>
        <end position="210"/>
    </location>
</feature>
<name>A0ABQ8UN88_9EUKA</name>
<protein>
    <submittedName>
        <fullName evidence="2">Uncharacterized protein</fullName>
    </submittedName>
</protein>
<evidence type="ECO:0000313" key="2">
    <source>
        <dbReference type="EMBL" id="KAJ4460631.1"/>
    </source>
</evidence>
<sequence>MKQTKPGRLEQNSSARLHEGECSARTRTRIGSSVFSLELQKEASFTTPPKLILANSNGDARRYTTTVLMAMRPGKLACDLIEVLPPKHRNIMIKEPVVGSIIKLEVLVYASIERKISSAIVFKSAKQKITLTIQAEILNPLVFEHMKKINHKQDVSAGRTLVRLVSTVPPVDFPRPEAIRIHLQFPPELMMGGPGGLGGPGGSAASVSDSLTPRTHEAMGTEAGGPAGGSVASSGGTSRQAERRDSVASGPTGPAPAAPSAAAAIAPAPVDLTQYGERPEGDDDYAEVALPPKPTTALVEERRPQARSVPAPQPPLSLRPRSCGEPLSLSEPIRRSPPTRLRWTRMTVWLVAWLVDGLVVGWAGLGWAGLGWAGLGWAVVSAPGRRLAGPSLLRPRVPHELISRFQEGPEEDDDYPMLLAGPVALPPAGKGPTTLTAPLQPLAPPSAGSDVLLTDLINDPAPSEGCDPSRQGEPGQSSPTPPPVFDARTRTWHFAKEEAIFPDNDEGAQPPEARYRHFNDFDLDPVTLARFVKCESDYKALGARFGLSDDKVTPEYHLRMGSLVRAVSLPNREETESHPLPGPPILA</sequence>
<evidence type="ECO:0000256" key="1">
    <source>
        <dbReference type="SAM" id="MobiDB-lite"/>
    </source>
</evidence>
<dbReference type="EMBL" id="JAPMOS010000012">
    <property type="protein sequence ID" value="KAJ4460631.1"/>
    <property type="molecule type" value="Genomic_DNA"/>
</dbReference>